<keyword evidence="6 7" id="KW-0486">Methionine biosynthesis</keyword>
<gene>
    <name evidence="7 9" type="primary">UTR4</name>
    <name evidence="9" type="ORF">QC761_708840</name>
</gene>
<evidence type="ECO:0000256" key="3">
    <source>
        <dbReference type="ARBA" id="ARBA00022723"/>
    </source>
</evidence>
<dbReference type="EMBL" id="JAFFGZ010000009">
    <property type="protein sequence ID" value="KAK4639500.1"/>
    <property type="molecule type" value="Genomic_DNA"/>
</dbReference>
<keyword evidence="3 7" id="KW-0479">Metal-binding</keyword>
<feature type="binding site" evidence="7">
    <location>
        <position position="269"/>
    </location>
    <ligand>
        <name>Mg(2+)</name>
        <dbReference type="ChEBI" id="CHEBI:18420"/>
    </ligand>
</feature>
<comment type="pathway">
    <text evidence="7">Amino-acid biosynthesis; L-methionine biosynthesis via salvage pathway; L-methionine from S-methyl-5-thio-alpha-D-ribose 1-phosphate: step 3/6.</text>
</comment>
<feature type="binding site" evidence="7">
    <location>
        <position position="91"/>
    </location>
    <ligand>
        <name>Mg(2+)</name>
        <dbReference type="ChEBI" id="CHEBI:18420"/>
    </ligand>
</feature>
<proteinExistence type="inferred from homology"/>
<keyword evidence="2 7" id="KW-0028">Amino-acid biosynthesis</keyword>
<keyword evidence="1 7" id="KW-0963">Cytoplasm</keyword>
<comment type="subcellular location">
    <subcellularLocation>
        <location evidence="7">Cytoplasm</location>
    </subcellularLocation>
    <subcellularLocation>
        <location evidence="7">Nucleus</location>
    </subcellularLocation>
</comment>
<dbReference type="SFLD" id="SFLDS00003">
    <property type="entry name" value="Haloacid_Dehalogenase"/>
    <property type="match status" value="1"/>
</dbReference>
<comment type="function">
    <text evidence="7">Bifunctional enzyme that catalyzes the enolization of 2,3-diketo-5-methylthiopentyl-1-phosphate (DK-MTP-1-P) into the intermediate 2-hydroxy-3-keto-5-methylthiopentenyl-1-phosphate (HK-MTPenyl-1-P), which is then dephosphorylated to form the acireductone 1,2-dihydroxy-3-keto-5-methylthiopentene (DHK-MTPene).</text>
</comment>
<keyword evidence="4 7" id="KW-0378">Hydrolase</keyword>
<feature type="binding site" evidence="7">
    <location>
        <position position="242"/>
    </location>
    <ligand>
        <name>substrate</name>
    </ligand>
</feature>
<dbReference type="Gene3D" id="1.10.720.60">
    <property type="match status" value="1"/>
</dbReference>
<reference evidence="9 10" key="1">
    <citation type="journal article" date="2023" name="bioRxiv">
        <title>High-quality genome assemblies of four members of thePodospora anserinaspecies complex.</title>
        <authorList>
            <person name="Ament-Velasquez S.L."/>
            <person name="Vogan A.A."/>
            <person name="Wallerman O."/>
            <person name="Hartmann F."/>
            <person name="Gautier V."/>
            <person name="Silar P."/>
            <person name="Giraud T."/>
            <person name="Johannesson H."/>
        </authorList>
    </citation>
    <scope>NUCLEOTIDE SEQUENCE [LARGE SCALE GENOMIC DNA]</scope>
    <source>
        <strain evidence="9 10">CBS 112042</strain>
    </source>
</reference>
<evidence type="ECO:0000256" key="6">
    <source>
        <dbReference type="ARBA" id="ARBA00023167"/>
    </source>
</evidence>
<comment type="cofactor">
    <cofactor evidence="7">
        <name>Mg(2+)</name>
        <dbReference type="ChEBI" id="CHEBI:18420"/>
    </cofactor>
    <text evidence="7">Binds 1 Mg(2+) ion per subunit.</text>
</comment>
<evidence type="ECO:0000256" key="2">
    <source>
        <dbReference type="ARBA" id="ARBA00022605"/>
    </source>
</evidence>
<keyword evidence="7" id="KW-0539">Nucleus</keyword>
<evidence type="ECO:0000256" key="7">
    <source>
        <dbReference type="HAMAP-Rule" id="MF_03117"/>
    </source>
</evidence>
<dbReference type="CDD" id="cd01629">
    <property type="entry name" value="HAD_EP"/>
    <property type="match status" value="1"/>
</dbReference>
<evidence type="ECO:0000256" key="4">
    <source>
        <dbReference type="ARBA" id="ARBA00022801"/>
    </source>
</evidence>
<evidence type="ECO:0000313" key="10">
    <source>
        <dbReference type="Proteomes" id="UP001322138"/>
    </source>
</evidence>
<comment type="subunit">
    <text evidence="7">Monomer.</text>
</comment>
<feature type="region of interest" description="Disordered" evidence="8">
    <location>
        <begin position="34"/>
        <end position="62"/>
    </location>
</feature>
<dbReference type="EC" id="3.1.3.77" evidence="7"/>
<dbReference type="InterPro" id="IPR023214">
    <property type="entry name" value="HAD_sf"/>
</dbReference>
<keyword evidence="10" id="KW-1185">Reference proteome</keyword>
<dbReference type="PANTHER" id="PTHR20371:SF1">
    <property type="entry name" value="ENOLASE-PHOSPHATASE E1"/>
    <property type="match status" value="1"/>
</dbReference>
<name>A0ABR0F904_9PEZI</name>
<comment type="pathway">
    <text evidence="7">Amino-acid biosynthesis; L-methionine biosynthesis via salvage pathway; L-methionine from S-methyl-5-thio-alpha-D-ribose 1-phosphate: step 4/6.</text>
</comment>
<keyword evidence="5 7" id="KW-0460">Magnesium</keyword>
<dbReference type="HAMAP" id="MF_03117">
    <property type="entry name" value="Salvage_MtnC_euk"/>
    <property type="match status" value="1"/>
</dbReference>
<dbReference type="PANTHER" id="PTHR20371">
    <property type="entry name" value="ENOLASE-PHOSPHATASE E1"/>
    <property type="match status" value="1"/>
</dbReference>
<dbReference type="InterPro" id="IPR027511">
    <property type="entry name" value="ENOPH1_eukaryotes"/>
</dbReference>
<comment type="similarity">
    <text evidence="7">Belongs to the HAD-like hydrolase superfamily. MasA/MtnC family.</text>
</comment>
<sequence length="312" mass="34791">MTTLLPALCTASPHWPHSFSRTAHRLTVRSPRHLQPDHFHSRPPSSAPKRSLLPRQPFHHPRTRAECANTTRGVQLCAMASSSQPKVVLLDIEGTVCPISFVKDVLFPYALSALPATLKAQWDEPEFSQYRDTFPAEHASSQEALTAHVKDLMSRDVKIAYLKSLQGYLWESGYKSGELKAPLFDDVAPKFVQWKKAGEKIMIYSSGSVAAQKLLFKHTNGQPADLIPEISDFFDTVNAGPKQEASSYQTILAAHPEFPEANSWLFLSDNVKEVEAAKQAGMQSFVVERPGNAELSAEDREKHRVIKTFAEI</sequence>
<evidence type="ECO:0000256" key="8">
    <source>
        <dbReference type="SAM" id="MobiDB-lite"/>
    </source>
</evidence>
<comment type="caution">
    <text evidence="9">The sequence shown here is derived from an EMBL/GenBank/DDBJ whole genome shotgun (WGS) entry which is preliminary data.</text>
</comment>
<protein>
    <recommendedName>
        <fullName evidence="7">Enolase-phosphatase E1</fullName>
        <ecNumber evidence="7">3.1.3.77</ecNumber>
    </recommendedName>
    <alternativeName>
        <fullName evidence="7">2,3-diketo-5-methylthio-1-phosphopentane phosphatase</fullName>
    </alternativeName>
</protein>
<dbReference type="Proteomes" id="UP001322138">
    <property type="component" value="Unassembled WGS sequence"/>
</dbReference>
<evidence type="ECO:0000313" key="9">
    <source>
        <dbReference type="EMBL" id="KAK4639500.1"/>
    </source>
</evidence>
<dbReference type="Gene3D" id="3.40.50.1000">
    <property type="entry name" value="HAD superfamily/HAD-like"/>
    <property type="match status" value="1"/>
</dbReference>
<evidence type="ECO:0000256" key="1">
    <source>
        <dbReference type="ARBA" id="ARBA00022490"/>
    </source>
</evidence>
<organism evidence="9 10">
    <name type="scientific">Podospora bellae-mahoneyi</name>
    <dbReference type="NCBI Taxonomy" id="2093777"/>
    <lineage>
        <taxon>Eukaryota</taxon>
        <taxon>Fungi</taxon>
        <taxon>Dikarya</taxon>
        <taxon>Ascomycota</taxon>
        <taxon>Pezizomycotina</taxon>
        <taxon>Sordariomycetes</taxon>
        <taxon>Sordariomycetidae</taxon>
        <taxon>Sordariales</taxon>
        <taxon>Podosporaceae</taxon>
        <taxon>Podospora</taxon>
    </lineage>
</organism>
<dbReference type="GO" id="GO:0043874">
    <property type="term" value="F:acireductone synthase activity"/>
    <property type="evidence" value="ECO:0007669"/>
    <property type="project" value="UniProtKB-EC"/>
</dbReference>
<accession>A0ABR0F904</accession>
<feature type="binding site" evidence="7">
    <location>
        <begin position="205"/>
        <end position="206"/>
    </location>
    <ligand>
        <name>substrate</name>
    </ligand>
</feature>
<dbReference type="SFLD" id="SFLDG01133">
    <property type="entry name" value="C1.5.4:_Enolase-phosphatase_Li"/>
    <property type="match status" value="1"/>
</dbReference>
<dbReference type="NCBIfam" id="TIGR01691">
    <property type="entry name" value="enolase-ppase"/>
    <property type="match status" value="1"/>
</dbReference>
<dbReference type="InterPro" id="IPR023943">
    <property type="entry name" value="Enolase-ppase_E1"/>
</dbReference>
<dbReference type="SUPFAM" id="SSF56784">
    <property type="entry name" value="HAD-like"/>
    <property type="match status" value="1"/>
</dbReference>
<dbReference type="RefSeq" id="XP_062728476.1">
    <property type="nucleotide sequence ID" value="XM_062882433.1"/>
</dbReference>
<dbReference type="SFLD" id="SFLDG01129">
    <property type="entry name" value="C1.5:_HAD__Beta-PGM__Phosphata"/>
    <property type="match status" value="1"/>
</dbReference>
<dbReference type="GeneID" id="87901915"/>
<dbReference type="InterPro" id="IPR036412">
    <property type="entry name" value="HAD-like_sf"/>
</dbReference>
<evidence type="ECO:0000256" key="5">
    <source>
        <dbReference type="ARBA" id="ARBA00022842"/>
    </source>
</evidence>
<comment type="catalytic activity">
    <reaction evidence="7">
        <text>5-methylsulfanyl-2,3-dioxopentyl phosphate + H2O = 1,2-dihydroxy-5-(methylsulfanyl)pent-1-en-3-one + phosphate</text>
        <dbReference type="Rhea" id="RHEA:21700"/>
        <dbReference type="ChEBI" id="CHEBI:15377"/>
        <dbReference type="ChEBI" id="CHEBI:43474"/>
        <dbReference type="ChEBI" id="CHEBI:49252"/>
        <dbReference type="ChEBI" id="CHEBI:58828"/>
        <dbReference type="EC" id="3.1.3.77"/>
    </reaction>
</comment>
<feature type="binding site" evidence="7">
    <location>
        <position position="93"/>
    </location>
    <ligand>
        <name>Mg(2+)</name>
        <dbReference type="ChEBI" id="CHEBI:18420"/>
    </ligand>
</feature>